<reference evidence="1 2" key="1">
    <citation type="journal article" date="2021" name="Elife">
        <title>Chloroplast acquisition without the gene transfer in kleptoplastic sea slugs, Plakobranchus ocellatus.</title>
        <authorList>
            <person name="Maeda T."/>
            <person name="Takahashi S."/>
            <person name="Yoshida T."/>
            <person name="Shimamura S."/>
            <person name="Takaki Y."/>
            <person name="Nagai Y."/>
            <person name="Toyoda A."/>
            <person name="Suzuki Y."/>
            <person name="Arimoto A."/>
            <person name="Ishii H."/>
            <person name="Satoh N."/>
            <person name="Nishiyama T."/>
            <person name="Hasebe M."/>
            <person name="Maruyama T."/>
            <person name="Minagawa J."/>
            <person name="Obokata J."/>
            <person name="Shigenobu S."/>
        </authorList>
    </citation>
    <scope>NUCLEOTIDE SEQUENCE [LARGE SCALE GENOMIC DNA]</scope>
</reference>
<evidence type="ECO:0000313" key="1">
    <source>
        <dbReference type="EMBL" id="GFN89184.1"/>
    </source>
</evidence>
<gene>
    <name evidence="1" type="ORF">PoB_001569000</name>
</gene>
<dbReference type="EMBL" id="BLXT01001916">
    <property type="protein sequence ID" value="GFN89184.1"/>
    <property type="molecule type" value="Genomic_DNA"/>
</dbReference>
<dbReference type="Proteomes" id="UP000735302">
    <property type="component" value="Unassembled WGS sequence"/>
</dbReference>
<keyword evidence="2" id="KW-1185">Reference proteome</keyword>
<name>A0AAV3Z3I8_9GAST</name>
<dbReference type="AlphaFoldDB" id="A0AAV3Z3I8"/>
<comment type="caution">
    <text evidence="1">The sequence shown here is derived from an EMBL/GenBank/DDBJ whole genome shotgun (WGS) entry which is preliminary data.</text>
</comment>
<sequence>MSTSFQNSYSILMKNLSQGMEGAIDKHPATIARSFYKLPEMAYSRSYVGPEIKNLLFSSNHPTVQKPDEYQSLVCSLTAAETKCEPALSHFAVGSV</sequence>
<protein>
    <submittedName>
        <fullName evidence="1">Guanylate cyclase</fullName>
    </submittedName>
</protein>
<organism evidence="1 2">
    <name type="scientific">Plakobranchus ocellatus</name>
    <dbReference type="NCBI Taxonomy" id="259542"/>
    <lineage>
        <taxon>Eukaryota</taxon>
        <taxon>Metazoa</taxon>
        <taxon>Spiralia</taxon>
        <taxon>Lophotrochozoa</taxon>
        <taxon>Mollusca</taxon>
        <taxon>Gastropoda</taxon>
        <taxon>Heterobranchia</taxon>
        <taxon>Euthyneura</taxon>
        <taxon>Panpulmonata</taxon>
        <taxon>Sacoglossa</taxon>
        <taxon>Placobranchoidea</taxon>
        <taxon>Plakobranchidae</taxon>
        <taxon>Plakobranchus</taxon>
    </lineage>
</organism>
<proteinExistence type="predicted"/>
<evidence type="ECO:0000313" key="2">
    <source>
        <dbReference type="Proteomes" id="UP000735302"/>
    </source>
</evidence>
<accession>A0AAV3Z3I8</accession>